<dbReference type="AlphaFoldDB" id="A0A972VXT8"/>
<evidence type="ECO:0000313" key="1">
    <source>
        <dbReference type="EMBL" id="NQV64345.1"/>
    </source>
</evidence>
<name>A0A972VXT8_9GAMM</name>
<gene>
    <name evidence="1" type="ORF">HQ497_03175</name>
</gene>
<dbReference type="EMBL" id="JABMOJ010000113">
    <property type="protein sequence ID" value="NQV64345.1"/>
    <property type="molecule type" value="Genomic_DNA"/>
</dbReference>
<dbReference type="Proteomes" id="UP000754644">
    <property type="component" value="Unassembled WGS sequence"/>
</dbReference>
<sequence length="115" mass="13653">METISLNLMTRRELQDSLARVESPGSASQAIKQLLNHNPQERAVDTRYDIFDINFNYAIIEEISYAVEQYAWLLAEGHVVHVEDDDVIETDSARFYYWQRLSEKWHYLELMVDRQ</sequence>
<evidence type="ECO:0000313" key="2">
    <source>
        <dbReference type="Proteomes" id="UP000754644"/>
    </source>
</evidence>
<reference evidence="1" key="1">
    <citation type="submission" date="2020-05" db="EMBL/GenBank/DDBJ databases">
        <title>Sulfur intermediates as new biogeochemical hubs in an aquatic model microbial ecosystem.</title>
        <authorList>
            <person name="Vigneron A."/>
        </authorList>
    </citation>
    <scope>NUCLEOTIDE SEQUENCE</scope>
    <source>
        <strain evidence="1">Bin.250</strain>
    </source>
</reference>
<accession>A0A972VXT8</accession>
<protein>
    <submittedName>
        <fullName evidence="1">Uncharacterized protein</fullName>
    </submittedName>
</protein>
<organism evidence="1 2">
    <name type="scientific">SAR86 cluster bacterium</name>
    <dbReference type="NCBI Taxonomy" id="2030880"/>
    <lineage>
        <taxon>Bacteria</taxon>
        <taxon>Pseudomonadati</taxon>
        <taxon>Pseudomonadota</taxon>
        <taxon>Gammaproteobacteria</taxon>
        <taxon>SAR86 cluster</taxon>
    </lineage>
</organism>
<comment type="caution">
    <text evidence="1">The sequence shown here is derived from an EMBL/GenBank/DDBJ whole genome shotgun (WGS) entry which is preliminary data.</text>
</comment>
<proteinExistence type="predicted"/>